<dbReference type="Proteomes" id="UP000501891">
    <property type="component" value="Chromosome"/>
</dbReference>
<dbReference type="GO" id="GO:0016042">
    <property type="term" value="P:lipid catabolic process"/>
    <property type="evidence" value="ECO:0007669"/>
    <property type="project" value="UniProtKB-UniRule"/>
</dbReference>
<organism evidence="5 6">
    <name type="scientific">Aerophototrophica crusticola</name>
    <dbReference type="NCBI Taxonomy" id="1709002"/>
    <lineage>
        <taxon>Bacteria</taxon>
        <taxon>Pseudomonadati</taxon>
        <taxon>Pseudomonadota</taxon>
        <taxon>Alphaproteobacteria</taxon>
        <taxon>Rhodospirillales</taxon>
        <taxon>Rhodospirillaceae</taxon>
        <taxon>Aerophototrophica</taxon>
    </lineage>
</organism>
<accession>A0A858RB52</accession>
<feature type="short sequence motif" description="DGA/G" evidence="2">
    <location>
        <begin position="350"/>
        <end position="352"/>
    </location>
</feature>
<evidence type="ECO:0000256" key="3">
    <source>
        <dbReference type="SAM" id="MobiDB-lite"/>
    </source>
</evidence>
<feature type="short sequence motif" description="GXSXG" evidence="2">
    <location>
        <begin position="109"/>
        <end position="113"/>
    </location>
</feature>
<keyword evidence="6" id="KW-1185">Reference proteome</keyword>
<reference evidence="5" key="1">
    <citation type="submission" date="2020-04" db="EMBL/GenBank/DDBJ databases">
        <title>A desert anoxygenic phototrophic bacterium fixes CO2 using RubisCO under aerobic conditions.</title>
        <authorList>
            <person name="Tang K."/>
        </authorList>
    </citation>
    <scope>NUCLEOTIDE SEQUENCE [LARGE SCALE GENOMIC DNA]</scope>
    <source>
        <strain evidence="5">MIMtkB3</strain>
    </source>
</reference>
<dbReference type="SUPFAM" id="SSF52151">
    <property type="entry name" value="FabD/lysophospholipase-like"/>
    <property type="match status" value="1"/>
</dbReference>
<dbReference type="PROSITE" id="PS51635">
    <property type="entry name" value="PNPLA"/>
    <property type="match status" value="1"/>
</dbReference>
<dbReference type="Gene3D" id="3.40.1090.10">
    <property type="entry name" value="Cytosolic phospholipase A2 catalytic domain"/>
    <property type="match status" value="1"/>
</dbReference>
<gene>
    <name evidence="5" type="ORF">HHL28_15865</name>
</gene>
<evidence type="ECO:0000313" key="6">
    <source>
        <dbReference type="Proteomes" id="UP000501891"/>
    </source>
</evidence>
<keyword evidence="2" id="KW-0378">Hydrolase</keyword>
<sequence length="490" mass="52763">MTVTIPPERDLDKKDPQGKPDPVVQAYKDALEKIRKAYEDQAKLPVPANTYELALVLGGTVSAGAYTAGVLDFLLEALEEWEKAKQLQAKPSAKKTVPTHKLMVKVVAGASGGGVNGAIFAKVATNGFPHVTPVSANAVRMRNPFYNTWVSKLDVAGFTDTSDLKGNRVVESLLCPAPIDSAALAIASFAGDRVDRQGYLADPLELILTLTNLRGMPYTVAFSGAAKGQYFTDHADHVRFAIGLDTASKPKAPREAAGDSFLVVAEPGNAGDLHQIDWEEFSLFARATGAFPAGFPARKLRRPLEHYLWRPAVLPGEQGGPRVVLRTPVFDLLRDQRGVLPQDYEFVAVDGGGTDNQPVELARTALAGVTGRNPRNATEANRGVLLVDPFADMPTFDSTDITTQLLSAGLQTVGSLVGQARYSTSDLLLALDETVFSRFMITPVREDGDAPPWSGRKPLPAPVSAPSWASWTRRFAATTTSWDARTARIT</sequence>
<feature type="domain" description="PNPLA" evidence="4">
    <location>
        <begin position="55"/>
        <end position="363"/>
    </location>
</feature>
<keyword evidence="2" id="KW-0442">Lipid degradation</keyword>
<evidence type="ECO:0000256" key="2">
    <source>
        <dbReference type="PROSITE-ProRule" id="PRU01161"/>
    </source>
</evidence>
<keyword evidence="1 2" id="KW-0443">Lipid metabolism</keyword>
<proteinExistence type="predicted"/>
<dbReference type="GO" id="GO:0016787">
    <property type="term" value="F:hydrolase activity"/>
    <property type="evidence" value="ECO:0007669"/>
    <property type="project" value="UniProtKB-UniRule"/>
</dbReference>
<evidence type="ECO:0000256" key="1">
    <source>
        <dbReference type="ARBA" id="ARBA00023098"/>
    </source>
</evidence>
<feature type="region of interest" description="Disordered" evidence="3">
    <location>
        <begin position="1"/>
        <end position="22"/>
    </location>
</feature>
<dbReference type="EMBL" id="CP051775">
    <property type="protein sequence ID" value="QJE74353.1"/>
    <property type="molecule type" value="Genomic_DNA"/>
</dbReference>
<protein>
    <recommendedName>
        <fullName evidence="4">PNPLA domain-containing protein</fullName>
    </recommendedName>
</protein>
<feature type="active site" description="Nucleophile" evidence="2">
    <location>
        <position position="111"/>
    </location>
</feature>
<dbReference type="Pfam" id="PF01734">
    <property type="entry name" value="Patatin"/>
    <property type="match status" value="1"/>
</dbReference>
<feature type="active site" description="Proton acceptor" evidence="2">
    <location>
        <position position="350"/>
    </location>
</feature>
<name>A0A858RB52_9PROT</name>
<evidence type="ECO:0000259" key="4">
    <source>
        <dbReference type="PROSITE" id="PS51635"/>
    </source>
</evidence>
<dbReference type="AlphaFoldDB" id="A0A858RB52"/>
<feature type="compositionally biased region" description="Basic and acidic residues" evidence="3">
    <location>
        <begin position="7"/>
        <end position="18"/>
    </location>
</feature>
<comment type="caution">
    <text evidence="2">Lacks conserved residue(s) required for the propagation of feature annotation.</text>
</comment>
<evidence type="ECO:0000313" key="5">
    <source>
        <dbReference type="EMBL" id="QJE74353.1"/>
    </source>
</evidence>
<dbReference type="InterPro" id="IPR016035">
    <property type="entry name" value="Acyl_Trfase/lysoPLipase"/>
</dbReference>
<dbReference type="KEGG" id="acru:HHL28_15865"/>
<dbReference type="InterPro" id="IPR002641">
    <property type="entry name" value="PNPLA_dom"/>
</dbReference>